<dbReference type="SMART" id="SM00714">
    <property type="entry name" value="LITAF"/>
    <property type="match status" value="1"/>
</dbReference>
<feature type="region of interest" description="Disordered" evidence="6">
    <location>
        <begin position="207"/>
        <end position="229"/>
    </location>
</feature>
<keyword evidence="3" id="KW-0479">Metal-binding</keyword>
<protein>
    <recommendedName>
        <fullName evidence="8">LITAF domain-containing protein</fullName>
    </recommendedName>
</protein>
<dbReference type="GO" id="GO:0008270">
    <property type="term" value="F:zinc ion binding"/>
    <property type="evidence" value="ECO:0007669"/>
    <property type="project" value="TreeGrafter"/>
</dbReference>
<evidence type="ECO:0000256" key="2">
    <source>
        <dbReference type="ARBA" id="ARBA00005975"/>
    </source>
</evidence>
<evidence type="ECO:0000256" key="3">
    <source>
        <dbReference type="ARBA" id="ARBA00022723"/>
    </source>
</evidence>
<dbReference type="OrthoDB" id="5599753at2759"/>
<keyword evidence="7" id="KW-1133">Transmembrane helix</keyword>
<dbReference type="Proteomes" id="UP000777438">
    <property type="component" value="Unassembled WGS sequence"/>
</dbReference>
<dbReference type="Pfam" id="PF10601">
    <property type="entry name" value="zf-LITAF-like"/>
    <property type="match status" value="1"/>
</dbReference>
<evidence type="ECO:0000313" key="10">
    <source>
        <dbReference type="Proteomes" id="UP000777438"/>
    </source>
</evidence>
<evidence type="ECO:0000259" key="8">
    <source>
        <dbReference type="PROSITE" id="PS51837"/>
    </source>
</evidence>
<feature type="region of interest" description="Disordered" evidence="6">
    <location>
        <begin position="1"/>
        <end position="105"/>
    </location>
</feature>
<keyword evidence="7" id="KW-0812">Transmembrane</keyword>
<keyword evidence="4" id="KW-0862">Zinc</keyword>
<reference evidence="9 10" key="1">
    <citation type="journal article" date="2021" name="Nat. Commun.">
        <title>Genetic determinants of endophytism in the Arabidopsis root mycobiome.</title>
        <authorList>
            <person name="Mesny F."/>
            <person name="Miyauchi S."/>
            <person name="Thiergart T."/>
            <person name="Pickel B."/>
            <person name="Atanasova L."/>
            <person name="Karlsson M."/>
            <person name="Huettel B."/>
            <person name="Barry K.W."/>
            <person name="Haridas S."/>
            <person name="Chen C."/>
            <person name="Bauer D."/>
            <person name="Andreopoulos W."/>
            <person name="Pangilinan J."/>
            <person name="LaButti K."/>
            <person name="Riley R."/>
            <person name="Lipzen A."/>
            <person name="Clum A."/>
            <person name="Drula E."/>
            <person name="Henrissat B."/>
            <person name="Kohler A."/>
            <person name="Grigoriev I.V."/>
            <person name="Martin F.M."/>
            <person name="Hacquard S."/>
        </authorList>
    </citation>
    <scope>NUCLEOTIDE SEQUENCE [LARGE SCALE GENOMIC DNA]</scope>
    <source>
        <strain evidence="9 10">MPI-CAGE-CH-0241</strain>
    </source>
</reference>
<dbReference type="InterPro" id="IPR037519">
    <property type="entry name" value="LITAF_fam"/>
</dbReference>
<comment type="subcellular location">
    <subcellularLocation>
        <location evidence="1">Membrane</location>
        <topology evidence="1">Peripheral membrane protein</topology>
    </subcellularLocation>
</comment>
<name>A0A9P8VX21_9HYPO</name>
<dbReference type="PANTHER" id="PTHR23292">
    <property type="entry name" value="LIPOPOLYSACCHARIDE-INDUCED TUMOR NECROSIS FACTOR-ALPHA FACTOR"/>
    <property type="match status" value="1"/>
</dbReference>
<dbReference type="GO" id="GO:0016020">
    <property type="term" value="C:membrane"/>
    <property type="evidence" value="ECO:0007669"/>
    <property type="project" value="UniProtKB-SubCell"/>
</dbReference>
<comment type="similarity">
    <text evidence="2">Belongs to the CDIP1/LITAF family.</text>
</comment>
<evidence type="ECO:0000313" key="9">
    <source>
        <dbReference type="EMBL" id="KAH6880548.1"/>
    </source>
</evidence>
<keyword evidence="5 7" id="KW-0472">Membrane</keyword>
<dbReference type="PROSITE" id="PS51837">
    <property type="entry name" value="LITAF"/>
    <property type="match status" value="1"/>
</dbReference>
<evidence type="ECO:0000256" key="6">
    <source>
        <dbReference type="SAM" id="MobiDB-lite"/>
    </source>
</evidence>
<dbReference type="AlphaFoldDB" id="A0A9P8VX21"/>
<evidence type="ECO:0000256" key="4">
    <source>
        <dbReference type="ARBA" id="ARBA00022833"/>
    </source>
</evidence>
<accession>A0A9P8VX21</accession>
<gene>
    <name evidence="9" type="ORF">B0T10DRAFT_145607</name>
</gene>
<evidence type="ECO:0000256" key="5">
    <source>
        <dbReference type="ARBA" id="ARBA00023136"/>
    </source>
</evidence>
<comment type="caution">
    <text evidence="9">The sequence shown here is derived from an EMBL/GenBank/DDBJ whole genome shotgun (WGS) entry which is preliminary data.</text>
</comment>
<sequence>MSLSSPEPSPVPGILVTSIPEEKIVCEPQPVATSEHPDPSTNVARTVDGSSLPELVPNNFPESTEKHLVQNPPTPTQDQPGLPPRPQSYLPGTTQSPGAGYSNARQTMRVPAPGFVTVTPLHLLADQPDMVDCPFCRQMSVTKVKKQASIFTHLLAVGLFFGTLCGVVAPYILGWCNHLVHYCSKCDRKLAYRTYGSRNMQVVGTPEHFREPSRYNTPGAQPVPSQGKW</sequence>
<keyword evidence="10" id="KW-1185">Reference proteome</keyword>
<organism evidence="9 10">
    <name type="scientific">Thelonectria olida</name>
    <dbReference type="NCBI Taxonomy" id="1576542"/>
    <lineage>
        <taxon>Eukaryota</taxon>
        <taxon>Fungi</taxon>
        <taxon>Dikarya</taxon>
        <taxon>Ascomycota</taxon>
        <taxon>Pezizomycotina</taxon>
        <taxon>Sordariomycetes</taxon>
        <taxon>Hypocreomycetidae</taxon>
        <taxon>Hypocreales</taxon>
        <taxon>Nectriaceae</taxon>
        <taxon>Thelonectria</taxon>
    </lineage>
</organism>
<dbReference type="EMBL" id="JAGPYM010000026">
    <property type="protein sequence ID" value="KAH6880548.1"/>
    <property type="molecule type" value="Genomic_DNA"/>
</dbReference>
<feature type="transmembrane region" description="Helical" evidence="7">
    <location>
        <begin position="150"/>
        <end position="173"/>
    </location>
</feature>
<evidence type="ECO:0000256" key="1">
    <source>
        <dbReference type="ARBA" id="ARBA00004170"/>
    </source>
</evidence>
<feature type="domain" description="LITAF" evidence="8">
    <location>
        <begin position="113"/>
        <end position="195"/>
    </location>
</feature>
<dbReference type="InterPro" id="IPR006629">
    <property type="entry name" value="LITAF"/>
</dbReference>
<evidence type="ECO:0000256" key="7">
    <source>
        <dbReference type="SAM" id="Phobius"/>
    </source>
</evidence>
<dbReference type="PANTHER" id="PTHR23292:SF6">
    <property type="entry name" value="FI16602P1-RELATED"/>
    <property type="match status" value="1"/>
</dbReference>
<proteinExistence type="inferred from homology"/>